<feature type="domain" description="DNA polymerase III beta sliding clamp N-terminal" evidence="11">
    <location>
        <begin position="1"/>
        <end position="120"/>
    </location>
</feature>
<dbReference type="SMART" id="SM00480">
    <property type="entry name" value="POL3Bc"/>
    <property type="match status" value="1"/>
</dbReference>
<feature type="domain" description="DNA polymerase III beta sliding clamp central" evidence="12">
    <location>
        <begin position="130"/>
        <end position="243"/>
    </location>
</feature>
<dbReference type="Pfam" id="PF00712">
    <property type="entry name" value="DNA_pol3_beta"/>
    <property type="match status" value="1"/>
</dbReference>
<keyword evidence="7 10" id="KW-0235">DNA replication</keyword>
<dbReference type="Gene3D" id="3.70.10.10">
    <property type="match status" value="1"/>
</dbReference>
<dbReference type="Pfam" id="PF02768">
    <property type="entry name" value="DNA_pol3_beta_3"/>
    <property type="match status" value="1"/>
</dbReference>
<evidence type="ECO:0000256" key="6">
    <source>
        <dbReference type="ARBA" id="ARBA00022695"/>
    </source>
</evidence>
<evidence type="ECO:0000256" key="3">
    <source>
        <dbReference type="ARBA" id="ARBA00021035"/>
    </source>
</evidence>
<keyword evidence="15" id="KW-1185">Reference proteome</keyword>
<dbReference type="InterPro" id="IPR022635">
    <property type="entry name" value="DNA_polIII_beta_C"/>
</dbReference>
<dbReference type="InterPro" id="IPR022634">
    <property type="entry name" value="DNA_polIII_beta_N"/>
</dbReference>
<name>A0ABP9CZ50_9BACT</name>
<sequence>MKFTASTSTILKQISALNGVISSNPTIPILENFLFEINAGILKITASDLQTSVISEISVEADSDGSIAIPAKMLADTLKNLPEQPVTFNVDMETYGVEISSDNGRYRLAGENAADFPAVPQLDRVDTLEVSSSVLADAIGYTLFAASNDDMKPAMNGLFFDANGEHANFVTSDSHRLIRYRREDLKVEMEASIIIHKKAVSLLKNIIPSEETEVMMEFNEQNAIFSFNNLKLICRLIDERFPDYENVIPLNNNNLVTLDRQQLLGCLKRIVIYANKTTNQVRFSIKENELIVSAEDVDFSNEAKENLYCEHEGEDLEIGFNAKFLIEMLNNIHSEKVTLKLSEPGMAGLIVPSEQLEDEDLLMLVMPIMLHNFNY</sequence>
<reference evidence="15" key="1">
    <citation type="journal article" date="2019" name="Int. J. Syst. Evol. Microbiol.">
        <title>The Global Catalogue of Microorganisms (GCM) 10K type strain sequencing project: providing services to taxonomists for standard genome sequencing and annotation.</title>
        <authorList>
            <consortium name="The Broad Institute Genomics Platform"/>
            <consortium name="The Broad Institute Genome Sequencing Center for Infectious Disease"/>
            <person name="Wu L."/>
            <person name="Ma J."/>
        </authorList>
    </citation>
    <scope>NUCLEOTIDE SEQUENCE [LARGE SCALE GENOMIC DNA]</scope>
    <source>
        <strain evidence="15">JCM 18326</strain>
    </source>
</reference>
<evidence type="ECO:0000256" key="5">
    <source>
        <dbReference type="ARBA" id="ARBA00022679"/>
    </source>
</evidence>
<evidence type="ECO:0000259" key="13">
    <source>
        <dbReference type="Pfam" id="PF02768"/>
    </source>
</evidence>
<evidence type="ECO:0000259" key="12">
    <source>
        <dbReference type="Pfam" id="PF02767"/>
    </source>
</evidence>
<dbReference type="InterPro" id="IPR001001">
    <property type="entry name" value="DNA_polIII_beta"/>
</dbReference>
<evidence type="ECO:0000256" key="7">
    <source>
        <dbReference type="ARBA" id="ARBA00022705"/>
    </source>
</evidence>
<keyword evidence="6 10" id="KW-0548">Nucleotidyltransferase</keyword>
<dbReference type="EMBL" id="BAABJX010000009">
    <property type="protein sequence ID" value="GAA4823215.1"/>
    <property type="molecule type" value="Genomic_DNA"/>
</dbReference>
<dbReference type="PIRSF" id="PIRSF000804">
    <property type="entry name" value="DNA_pol_III_b"/>
    <property type="match status" value="1"/>
</dbReference>
<evidence type="ECO:0000256" key="10">
    <source>
        <dbReference type="PIRNR" id="PIRNR000804"/>
    </source>
</evidence>
<dbReference type="InterPro" id="IPR022637">
    <property type="entry name" value="DNA_polIII_beta_cen"/>
</dbReference>
<dbReference type="PANTHER" id="PTHR30478">
    <property type="entry name" value="DNA POLYMERASE III SUBUNIT BETA"/>
    <property type="match status" value="1"/>
</dbReference>
<dbReference type="Proteomes" id="UP001500298">
    <property type="component" value="Unassembled WGS sequence"/>
</dbReference>
<evidence type="ECO:0000256" key="9">
    <source>
        <dbReference type="ARBA" id="ARBA00023125"/>
    </source>
</evidence>
<dbReference type="SUPFAM" id="SSF55979">
    <property type="entry name" value="DNA clamp"/>
    <property type="match status" value="3"/>
</dbReference>
<evidence type="ECO:0000259" key="11">
    <source>
        <dbReference type="Pfam" id="PF00712"/>
    </source>
</evidence>
<feature type="domain" description="DNA polymerase III beta sliding clamp C-terminal" evidence="13">
    <location>
        <begin position="246"/>
        <end position="367"/>
    </location>
</feature>
<dbReference type="Pfam" id="PF02767">
    <property type="entry name" value="DNA_pol3_beta_2"/>
    <property type="match status" value="1"/>
</dbReference>
<comment type="subunit">
    <text evidence="10">Forms a ring-shaped head-to-tail homodimer around DNA.</text>
</comment>
<organism evidence="14 15">
    <name type="scientific">Algivirga pacifica</name>
    <dbReference type="NCBI Taxonomy" id="1162670"/>
    <lineage>
        <taxon>Bacteria</taxon>
        <taxon>Pseudomonadati</taxon>
        <taxon>Bacteroidota</taxon>
        <taxon>Cytophagia</taxon>
        <taxon>Cytophagales</taxon>
        <taxon>Flammeovirgaceae</taxon>
        <taxon>Algivirga</taxon>
    </lineage>
</organism>
<dbReference type="PANTHER" id="PTHR30478:SF0">
    <property type="entry name" value="BETA SLIDING CLAMP"/>
    <property type="match status" value="1"/>
</dbReference>
<accession>A0ABP9CZ50</accession>
<dbReference type="RefSeq" id="WP_345368860.1">
    <property type="nucleotide sequence ID" value="NZ_BAABJX010000009.1"/>
</dbReference>
<keyword evidence="9" id="KW-0238">DNA-binding</keyword>
<evidence type="ECO:0000313" key="14">
    <source>
        <dbReference type="EMBL" id="GAA4823215.1"/>
    </source>
</evidence>
<dbReference type="Gene3D" id="3.10.150.10">
    <property type="entry name" value="DNA Polymerase III, subunit A, domain 2"/>
    <property type="match status" value="1"/>
</dbReference>
<gene>
    <name evidence="14" type="primary">dnaN</name>
    <name evidence="14" type="ORF">GCM10023331_04580</name>
</gene>
<evidence type="ECO:0000256" key="8">
    <source>
        <dbReference type="ARBA" id="ARBA00022932"/>
    </source>
</evidence>
<keyword evidence="5 10" id="KW-0808">Transferase</keyword>
<evidence type="ECO:0000256" key="4">
    <source>
        <dbReference type="ARBA" id="ARBA00022490"/>
    </source>
</evidence>
<dbReference type="CDD" id="cd00140">
    <property type="entry name" value="beta_clamp"/>
    <property type="match status" value="1"/>
</dbReference>
<keyword evidence="8 10" id="KW-0239">DNA-directed DNA polymerase</keyword>
<dbReference type="NCBIfam" id="TIGR00663">
    <property type="entry name" value="dnan"/>
    <property type="match status" value="1"/>
</dbReference>
<evidence type="ECO:0000256" key="2">
    <source>
        <dbReference type="ARBA" id="ARBA00010752"/>
    </source>
</evidence>
<comment type="similarity">
    <text evidence="2 10">Belongs to the beta sliding clamp family.</text>
</comment>
<proteinExistence type="inferred from homology"/>
<comment type="function">
    <text evidence="10">Confers DNA tethering and processivity to DNA polymerases and other proteins. Acts as a clamp, forming a ring around DNA (a reaction catalyzed by the clamp-loading complex) which diffuses in an ATP-independent manner freely and bidirectionally along dsDNA. Initially characterized for its ability to contact the catalytic subunit of DNA polymerase III (Pol III), a complex, multichain enzyme responsible for most of the replicative synthesis in bacteria; Pol III exhibits 3'-5' exonuclease proofreading activity. The beta chain is required for initiation of replication as well as for processivity of DNA replication.</text>
</comment>
<dbReference type="InterPro" id="IPR046938">
    <property type="entry name" value="DNA_clamp_sf"/>
</dbReference>
<keyword evidence="4 10" id="KW-0963">Cytoplasm</keyword>
<evidence type="ECO:0000313" key="15">
    <source>
        <dbReference type="Proteomes" id="UP001500298"/>
    </source>
</evidence>
<comment type="caution">
    <text evidence="14">The sequence shown here is derived from an EMBL/GenBank/DDBJ whole genome shotgun (WGS) entry which is preliminary data.</text>
</comment>
<comment type="subcellular location">
    <subcellularLocation>
        <location evidence="1 10">Cytoplasm</location>
    </subcellularLocation>
</comment>
<protein>
    <recommendedName>
        <fullName evidence="3 10">Beta sliding clamp</fullName>
    </recommendedName>
</protein>
<evidence type="ECO:0000256" key="1">
    <source>
        <dbReference type="ARBA" id="ARBA00004496"/>
    </source>
</evidence>